<dbReference type="SMART" id="SM00513">
    <property type="entry name" value="SAP"/>
    <property type="match status" value="1"/>
</dbReference>
<evidence type="ECO:0000313" key="4">
    <source>
        <dbReference type="EMBL" id="KAJ4349399.1"/>
    </source>
</evidence>
<dbReference type="PROSITE" id="PS50800">
    <property type="entry name" value="SAP"/>
    <property type="match status" value="1"/>
</dbReference>
<evidence type="ECO:0000256" key="1">
    <source>
        <dbReference type="SAM" id="MobiDB-lite"/>
    </source>
</evidence>
<keyword evidence="2" id="KW-1133">Transmembrane helix</keyword>
<evidence type="ECO:0000259" key="3">
    <source>
        <dbReference type="PROSITE" id="PS50800"/>
    </source>
</evidence>
<proteinExistence type="predicted"/>
<protein>
    <recommendedName>
        <fullName evidence="3">SAP domain-containing protein</fullName>
    </recommendedName>
</protein>
<dbReference type="Gene3D" id="1.10.720.30">
    <property type="entry name" value="SAP domain"/>
    <property type="match status" value="1"/>
</dbReference>
<feature type="region of interest" description="Disordered" evidence="1">
    <location>
        <begin position="220"/>
        <end position="245"/>
    </location>
</feature>
<dbReference type="OrthoDB" id="3793746at2759"/>
<dbReference type="AlphaFoldDB" id="A0A9W9C865"/>
<reference evidence="4" key="1">
    <citation type="submission" date="2022-10" db="EMBL/GenBank/DDBJ databases">
        <title>Tapping the CABI collections for fungal endophytes: first genome assemblies for Collariella, Neodidymelliopsis, Ascochyta clinopodiicola, Didymella pomorum, Didymosphaeria variabile, Neocosmospora piperis and Neocucurbitaria cava.</title>
        <authorList>
            <person name="Hill R."/>
        </authorList>
    </citation>
    <scope>NUCLEOTIDE SEQUENCE</scope>
    <source>
        <strain evidence="4">IMI 356815</strain>
    </source>
</reference>
<feature type="transmembrane region" description="Helical" evidence="2">
    <location>
        <begin position="267"/>
        <end position="286"/>
    </location>
</feature>
<evidence type="ECO:0000313" key="5">
    <source>
        <dbReference type="Proteomes" id="UP001140513"/>
    </source>
</evidence>
<keyword evidence="5" id="KW-1185">Reference proteome</keyword>
<organism evidence="4 5">
    <name type="scientific">Didymosphaeria variabile</name>
    <dbReference type="NCBI Taxonomy" id="1932322"/>
    <lineage>
        <taxon>Eukaryota</taxon>
        <taxon>Fungi</taxon>
        <taxon>Dikarya</taxon>
        <taxon>Ascomycota</taxon>
        <taxon>Pezizomycotina</taxon>
        <taxon>Dothideomycetes</taxon>
        <taxon>Pleosporomycetidae</taxon>
        <taxon>Pleosporales</taxon>
        <taxon>Massarineae</taxon>
        <taxon>Didymosphaeriaceae</taxon>
        <taxon>Didymosphaeria</taxon>
    </lineage>
</organism>
<dbReference type="SUPFAM" id="SSF68906">
    <property type="entry name" value="SAP domain"/>
    <property type="match status" value="1"/>
</dbReference>
<keyword evidence="2" id="KW-0472">Membrane</keyword>
<name>A0A9W9C865_9PLEO</name>
<feature type="compositionally biased region" description="Low complexity" evidence="1">
    <location>
        <begin position="47"/>
        <end position="63"/>
    </location>
</feature>
<accession>A0A9W9C865</accession>
<dbReference type="EMBL" id="JAPEUX010000006">
    <property type="protein sequence ID" value="KAJ4349399.1"/>
    <property type="molecule type" value="Genomic_DNA"/>
</dbReference>
<dbReference type="Pfam" id="PF02037">
    <property type="entry name" value="SAP"/>
    <property type="match status" value="1"/>
</dbReference>
<gene>
    <name evidence="4" type="ORF">N0V89_008014</name>
</gene>
<sequence length="294" mass="31237">MADYKKLKASELAELLERRGLEGGGTKTEMLSRLVKQDTEESAFEKATSAAIRAASAPTSAPAGGKENDKDEGTWVEQTKSGADRAGAGRKSEVMRRERLEKAKKGKKVGDGGFYGVLGEDAEGGEKEGDVDEEAFVKDLLAKGGMERGYAKTAAKAPEKKGGIIVNMTPATVPMRGRPRTRNERYTSSTLVAANDDDGALSDASTIRADSIVAPKDIPLPKDVGNFEKSGQNGKKRDRAGKKKVSAENKLNNATISDSASVSDSSAAMGVLLLAIFIAVVYLFAFKPDDVRSM</sequence>
<dbReference type="InterPro" id="IPR036361">
    <property type="entry name" value="SAP_dom_sf"/>
</dbReference>
<keyword evidence="2" id="KW-0812">Transmembrane</keyword>
<evidence type="ECO:0000256" key="2">
    <source>
        <dbReference type="SAM" id="Phobius"/>
    </source>
</evidence>
<dbReference type="GeneID" id="80911544"/>
<feature type="region of interest" description="Disordered" evidence="1">
    <location>
        <begin position="46"/>
        <end position="107"/>
    </location>
</feature>
<dbReference type="RefSeq" id="XP_056068329.1">
    <property type="nucleotide sequence ID" value="XM_056216773.1"/>
</dbReference>
<dbReference type="Proteomes" id="UP001140513">
    <property type="component" value="Unassembled WGS sequence"/>
</dbReference>
<dbReference type="InterPro" id="IPR003034">
    <property type="entry name" value="SAP_dom"/>
</dbReference>
<feature type="compositionally biased region" description="Basic residues" evidence="1">
    <location>
        <begin position="234"/>
        <end position="244"/>
    </location>
</feature>
<feature type="compositionally biased region" description="Basic and acidic residues" evidence="1">
    <location>
        <begin position="90"/>
        <end position="103"/>
    </location>
</feature>
<feature type="domain" description="SAP" evidence="3">
    <location>
        <begin position="4"/>
        <end position="38"/>
    </location>
</feature>
<comment type="caution">
    <text evidence="4">The sequence shown here is derived from an EMBL/GenBank/DDBJ whole genome shotgun (WGS) entry which is preliminary data.</text>
</comment>